<evidence type="ECO:0000313" key="7">
    <source>
        <dbReference type="Proteomes" id="UP000244925"/>
    </source>
</evidence>
<comment type="function">
    <text evidence="4">Catalyzes the complicated ring closure reaction between the two acyclic compounds 1-deoxy-D-xylulose-5-phosphate (DXP) and 3-amino-2-oxopropyl phosphate (1-amino-acetone-3-phosphate or AAP) to form pyridoxine 5'-phosphate (PNP) and inorganic phosphate.</text>
</comment>
<comment type="catalytic activity">
    <reaction evidence="4">
        <text>3-amino-2-oxopropyl phosphate + 1-deoxy-D-xylulose 5-phosphate = pyridoxine 5'-phosphate + phosphate + 2 H2O + H(+)</text>
        <dbReference type="Rhea" id="RHEA:15265"/>
        <dbReference type="ChEBI" id="CHEBI:15377"/>
        <dbReference type="ChEBI" id="CHEBI:15378"/>
        <dbReference type="ChEBI" id="CHEBI:43474"/>
        <dbReference type="ChEBI" id="CHEBI:57279"/>
        <dbReference type="ChEBI" id="CHEBI:57792"/>
        <dbReference type="ChEBI" id="CHEBI:58589"/>
        <dbReference type="EC" id="2.6.99.2"/>
    </reaction>
</comment>
<dbReference type="GO" id="GO:0005829">
    <property type="term" value="C:cytosol"/>
    <property type="evidence" value="ECO:0007669"/>
    <property type="project" value="TreeGrafter"/>
</dbReference>
<comment type="caution">
    <text evidence="4">Lacks conserved residue(s) required for the propagation of feature annotation.</text>
</comment>
<comment type="subcellular location">
    <subcellularLocation>
        <location evidence="4">Cytoplasm</location>
    </subcellularLocation>
</comment>
<dbReference type="CDD" id="cd00003">
    <property type="entry name" value="PNPsynthase"/>
    <property type="match status" value="1"/>
</dbReference>
<comment type="pathway">
    <text evidence="4">Cofactor biosynthesis; pyridoxine 5'-phosphate biosynthesis; pyridoxine 5'-phosphate from D-erythrose 4-phosphate: step 5/5.</text>
</comment>
<dbReference type="GO" id="GO:0033856">
    <property type="term" value="F:pyridoxine 5'-phosphate synthase activity"/>
    <property type="evidence" value="ECO:0007669"/>
    <property type="project" value="UniProtKB-UniRule"/>
</dbReference>
<dbReference type="EC" id="2.6.99.2" evidence="4 5"/>
<dbReference type="InterPro" id="IPR036130">
    <property type="entry name" value="Pyridoxine-5'_phos_synth"/>
</dbReference>
<dbReference type="AlphaFoldDB" id="A0A2V1IXY8"/>
<dbReference type="Gene3D" id="3.20.20.70">
    <property type="entry name" value="Aldolase class I"/>
    <property type="match status" value="1"/>
</dbReference>
<reference evidence="7" key="1">
    <citation type="submission" date="2018-02" db="EMBL/GenBank/DDBJ databases">
        <authorList>
            <person name="Clavel T."/>
            <person name="Strowig T."/>
        </authorList>
    </citation>
    <scope>NUCLEOTIDE SEQUENCE [LARGE SCALE GENOMIC DNA]</scope>
    <source>
        <strain evidence="7">DSM 100764</strain>
    </source>
</reference>
<dbReference type="EMBL" id="PUBV01000012">
    <property type="protein sequence ID" value="PWB07506.1"/>
    <property type="molecule type" value="Genomic_DNA"/>
</dbReference>
<feature type="binding site" evidence="4">
    <location>
        <position position="18"/>
    </location>
    <ligand>
        <name>3-amino-2-oxopropyl phosphate</name>
        <dbReference type="ChEBI" id="CHEBI:57279"/>
    </ligand>
</feature>
<dbReference type="UniPathway" id="UPA00244">
    <property type="reaction ID" value="UER00313"/>
</dbReference>
<dbReference type="FunFam" id="3.20.20.70:FF:000150">
    <property type="entry name" value="Pyridoxine 5'-phosphate synthase"/>
    <property type="match status" value="1"/>
</dbReference>
<dbReference type="InterPro" id="IPR013785">
    <property type="entry name" value="Aldolase_TIM"/>
</dbReference>
<dbReference type="NCBIfam" id="NF003626">
    <property type="entry name" value="PRK05265.1-4"/>
    <property type="match status" value="1"/>
</dbReference>
<name>A0A2V1IXY8_9BACT</name>
<comment type="subunit">
    <text evidence="4">Homooctamer; tetramer of dimers.</text>
</comment>
<dbReference type="InterPro" id="IPR004569">
    <property type="entry name" value="PyrdxlP_synth_PdxJ"/>
</dbReference>
<dbReference type="GO" id="GO:0008615">
    <property type="term" value="P:pyridoxine biosynthetic process"/>
    <property type="evidence" value="ECO:0007669"/>
    <property type="project" value="UniProtKB-UniRule"/>
</dbReference>
<dbReference type="SUPFAM" id="SSF63892">
    <property type="entry name" value="Pyridoxine 5'-phosphate synthase"/>
    <property type="match status" value="1"/>
</dbReference>
<feature type="binding site" evidence="4">
    <location>
        <position position="191"/>
    </location>
    <ligand>
        <name>3-amino-2-oxopropyl phosphate</name>
        <dbReference type="ChEBI" id="CHEBI:57279"/>
    </ligand>
</feature>
<evidence type="ECO:0000256" key="5">
    <source>
        <dbReference type="NCBIfam" id="TIGR00559"/>
    </source>
</evidence>
<evidence type="ECO:0000313" key="6">
    <source>
        <dbReference type="EMBL" id="PWB07506.1"/>
    </source>
</evidence>
<evidence type="ECO:0000256" key="1">
    <source>
        <dbReference type="ARBA" id="ARBA00022490"/>
    </source>
</evidence>
<feature type="site" description="Transition state stabilizer" evidence="4">
    <location>
        <position position="151"/>
    </location>
</feature>
<dbReference type="PANTHER" id="PTHR30456">
    <property type="entry name" value="PYRIDOXINE 5'-PHOSPHATE SYNTHASE"/>
    <property type="match status" value="1"/>
</dbReference>
<feature type="binding site" evidence="4">
    <location>
        <position position="100"/>
    </location>
    <ligand>
        <name>1-deoxy-D-xylulose 5-phosphate</name>
        <dbReference type="ChEBI" id="CHEBI:57792"/>
    </ligand>
</feature>
<organism evidence="6 7">
    <name type="scientific">Paramuribaculum intestinale</name>
    <dbReference type="NCBI Taxonomy" id="2094151"/>
    <lineage>
        <taxon>Bacteria</taxon>
        <taxon>Pseudomonadati</taxon>
        <taxon>Bacteroidota</taxon>
        <taxon>Bacteroidia</taxon>
        <taxon>Bacteroidales</taxon>
        <taxon>Muribaculaceae</taxon>
        <taxon>Paramuribaculum</taxon>
    </lineage>
</organism>
<protein>
    <recommendedName>
        <fullName evidence="4 5">Pyridoxine 5'-phosphate synthase</fullName>
        <shortName evidence="4">PNP synthase</shortName>
        <ecNumber evidence="4 5">2.6.99.2</ecNumber>
    </recommendedName>
</protein>
<evidence type="ECO:0000256" key="3">
    <source>
        <dbReference type="ARBA" id="ARBA00023096"/>
    </source>
</evidence>
<feature type="binding site" evidence="4">
    <location>
        <position position="45"/>
    </location>
    <ligand>
        <name>1-deoxy-D-xylulose 5-phosphate</name>
        <dbReference type="ChEBI" id="CHEBI:57792"/>
    </ligand>
</feature>
<keyword evidence="7" id="KW-1185">Reference proteome</keyword>
<feature type="active site" description="Proton donor" evidence="4">
    <location>
        <position position="190"/>
    </location>
</feature>
<keyword evidence="1 4" id="KW-0963">Cytoplasm</keyword>
<keyword evidence="2 4" id="KW-0808">Transferase</keyword>
<keyword evidence="3 4" id="KW-0664">Pyridoxine biosynthesis</keyword>
<evidence type="ECO:0000256" key="2">
    <source>
        <dbReference type="ARBA" id="ARBA00022679"/>
    </source>
</evidence>
<proteinExistence type="inferred from homology"/>
<dbReference type="Proteomes" id="UP000244925">
    <property type="component" value="Unassembled WGS sequence"/>
</dbReference>
<dbReference type="PANTHER" id="PTHR30456:SF0">
    <property type="entry name" value="PYRIDOXINE 5'-PHOSPHATE SYNTHASE"/>
    <property type="match status" value="1"/>
</dbReference>
<feature type="binding site" evidence="4">
    <location>
        <position position="7"/>
    </location>
    <ligand>
        <name>3-amino-2-oxopropyl phosphate</name>
        <dbReference type="ChEBI" id="CHEBI:57279"/>
    </ligand>
</feature>
<dbReference type="NCBIfam" id="TIGR00559">
    <property type="entry name" value="pdxJ"/>
    <property type="match status" value="1"/>
</dbReference>
<dbReference type="RefSeq" id="WP_107036084.1">
    <property type="nucleotide sequence ID" value="NZ_CAOLHR010000027.1"/>
</dbReference>
<dbReference type="Pfam" id="PF03740">
    <property type="entry name" value="PdxJ"/>
    <property type="match status" value="1"/>
</dbReference>
<dbReference type="NCBIfam" id="NF003625">
    <property type="entry name" value="PRK05265.1-3"/>
    <property type="match status" value="1"/>
</dbReference>
<comment type="caution">
    <text evidence="6">The sequence shown here is derived from an EMBL/GenBank/DDBJ whole genome shotgun (WGS) entry which is preliminary data.</text>
</comment>
<dbReference type="HAMAP" id="MF_00279">
    <property type="entry name" value="PdxJ"/>
    <property type="match status" value="1"/>
</dbReference>
<dbReference type="GeneID" id="93424653"/>
<feature type="active site" description="Proton acceptor" evidence="4">
    <location>
        <position position="43"/>
    </location>
</feature>
<accession>A0A2V1IXY8</accession>
<comment type="similarity">
    <text evidence="4">Belongs to the PNP synthase family.</text>
</comment>
<feature type="active site" description="Proton acceptor" evidence="4">
    <location>
        <position position="70"/>
    </location>
</feature>
<gene>
    <name evidence="4" type="primary">pdxJ</name>
    <name evidence="6" type="ORF">C5O25_07095</name>
</gene>
<evidence type="ECO:0000256" key="4">
    <source>
        <dbReference type="HAMAP-Rule" id="MF_00279"/>
    </source>
</evidence>
<feature type="binding site" evidence="4">
    <location>
        <position position="50"/>
    </location>
    <ligand>
        <name>1-deoxy-D-xylulose 5-phosphate</name>
        <dbReference type="ChEBI" id="CHEBI:57792"/>
    </ligand>
</feature>
<sequence length="243" mass="26396">MTNLSVNINKVATLRNSRGENMPDVVRFAIECEKLGVNGITVHPRPDERHIRRSDVIQLRPAVKTEFNIEGYPSAEFIKLVLTVKPEQVTLVPDAPDALTSSAGWDVGANMEMLTETVEKFRDAGIRTSIFVDPDPEAIKLAAKTGADRVELYTKPYADAYASDREAAVAPFVEASRAAHGCGLGVNAGHDLSLANLAFFHERVPYLNEVSIGHALISDALYLGLPATIAAYRECLRPAAPAE</sequence>
<feature type="binding site" evidence="4">
    <location>
        <begin position="213"/>
        <end position="214"/>
    </location>
    <ligand>
        <name>3-amino-2-oxopropyl phosphate</name>
        <dbReference type="ChEBI" id="CHEBI:57279"/>
    </ligand>
</feature>